<name>A0AAW2T5M6_SESRA</name>
<sequence length="220" mass="24985">MEPSCFETSWSAQYSLTVLRYTRSTSCSFGRSVVKCPSAPHKYLPQTVPLLHPIGSSHHYWKSVYLSTLSPQLSLGGRSLCLSLHSLPRFWLEVCASLHSLPKFCVVPQDSVSNTPELIWNDGGVESVFLKTVLQMHPTDLKWWKCGVCVHASHSLPHSRCCRPRQSRNPPRRLTTLEPTDCTWAGCPTVETTQLVDRTYHQRVLLTQHEKWERMLSSPA</sequence>
<dbReference type="AlphaFoldDB" id="A0AAW2T5M6"/>
<reference evidence="1" key="1">
    <citation type="submission" date="2020-06" db="EMBL/GenBank/DDBJ databases">
        <authorList>
            <person name="Li T."/>
            <person name="Hu X."/>
            <person name="Zhang T."/>
            <person name="Song X."/>
            <person name="Zhang H."/>
            <person name="Dai N."/>
            <person name="Sheng W."/>
            <person name="Hou X."/>
            <person name="Wei L."/>
        </authorList>
    </citation>
    <scope>NUCLEOTIDE SEQUENCE</scope>
    <source>
        <strain evidence="1">G02</strain>
        <tissue evidence="1">Leaf</tissue>
    </source>
</reference>
<accession>A0AAW2T5M6</accession>
<reference evidence="1" key="2">
    <citation type="journal article" date="2024" name="Plant">
        <title>Genomic evolution and insights into agronomic trait innovations of Sesamum species.</title>
        <authorList>
            <person name="Miao H."/>
            <person name="Wang L."/>
            <person name="Qu L."/>
            <person name="Liu H."/>
            <person name="Sun Y."/>
            <person name="Le M."/>
            <person name="Wang Q."/>
            <person name="Wei S."/>
            <person name="Zheng Y."/>
            <person name="Lin W."/>
            <person name="Duan Y."/>
            <person name="Cao H."/>
            <person name="Xiong S."/>
            <person name="Wang X."/>
            <person name="Wei L."/>
            <person name="Li C."/>
            <person name="Ma Q."/>
            <person name="Ju M."/>
            <person name="Zhao R."/>
            <person name="Li G."/>
            <person name="Mu C."/>
            <person name="Tian Q."/>
            <person name="Mei H."/>
            <person name="Zhang T."/>
            <person name="Gao T."/>
            <person name="Zhang H."/>
        </authorList>
    </citation>
    <scope>NUCLEOTIDE SEQUENCE</scope>
    <source>
        <strain evidence="1">G02</strain>
    </source>
</reference>
<comment type="caution">
    <text evidence="1">The sequence shown here is derived from an EMBL/GenBank/DDBJ whole genome shotgun (WGS) entry which is preliminary data.</text>
</comment>
<dbReference type="EMBL" id="JACGWJ010000009">
    <property type="protein sequence ID" value="KAL0400078.1"/>
    <property type="molecule type" value="Genomic_DNA"/>
</dbReference>
<proteinExistence type="predicted"/>
<protein>
    <submittedName>
        <fullName evidence="1">Uncharacterized protein</fullName>
    </submittedName>
</protein>
<evidence type="ECO:0000313" key="1">
    <source>
        <dbReference type="EMBL" id="KAL0400078.1"/>
    </source>
</evidence>
<organism evidence="1">
    <name type="scientific">Sesamum radiatum</name>
    <name type="common">Black benniseed</name>
    <dbReference type="NCBI Taxonomy" id="300843"/>
    <lineage>
        <taxon>Eukaryota</taxon>
        <taxon>Viridiplantae</taxon>
        <taxon>Streptophyta</taxon>
        <taxon>Embryophyta</taxon>
        <taxon>Tracheophyta</taxon>
        <taxon>Spermatophyta</taxon>
        <taxon>Magnoliopsida</taxon>
        <taxon>eudicotyledons</taxon>
        <taxon>Gunneridae</taxon>
        <taxon>Pentapetalae</taxon>
        <taxon>asterids</taxon>
        <taxon>lamiids</taxon>
        <taxon>Lamiales</taxon>
        <taxon>Pedaliaceae</taxon>
        <taxon>Sesamum</taxon>
    </lineage>
</organism>
<gene>
    <name evidence="1" type="ORF">Sradi_2351100</name>
</gene>